<accession>A0A1R2B514</accession>
<keyword evidence="2" id="KW-1185">Reference proteome</keyword>
<gene>
    <name evidence="1" type="ORF">SteCoe_29849</name>
</gene>
<dbReference type="OrthoDB" id="285739at2759"/>
<dbReference type="EMBL" id="MPUH01000952">
    <property type="protein sequence ID" value="OMJ71839.1"/>
    <property type="molecule type" value="Genomic_DNA"/>
</dbReference>
<protein>
    <submittedName>
        <fullName evidence="1">Uncharacterized protein</fullName>
    </submittedName>
</protein>
<proteinExistence type="predicted"/>
<sequence length="156" mass="18788">MDNNVIQKLHVEPYDFLFYTSPTIPYDFPKERLPKSLCEVSLLTVMKCYLDFPKQSEELLRAKACHSYSHEFNQCKRRRDMAIFNEIRDWEKDKFTGLKNENKEIYIKSLEEELNGLKNDFERIPASESTAEKRWRINADIMQTKWRIDYLKAMFT</sequence>
<comment type="caution">
    <text evidence="1">The sequence shown here is derived from an EMBL/GenBank/DDBJ whole genome shotgun (WGS) entry which is preliminary data.</text>
</comment>
<evidence type="ECO:0000313" key="1">
    <source>
        <dbReference type="EMBL" id="OMJ71839.1"/>
    </source>
</evidence>
<dbReference type="AlphaFoldDB" id="A0A1R2B514"/>
<name>A0A1R2B514_9CILI</name>
<evidence type="ECO:0000313" key="2">
    <source>
        <dbReference type="Proteomes" id="UP000187209"/>
    </source>
</evidence>
<organism evidence="1 2">
    <name type="scientific">Stentor coeruleus</name>
    <dbReference type="NCBI Taxonomy" id="5963"/>
    <lineage>
        <taxon>Eukaryota</taxon>
        <taxon>Sar</taxon>
        <taxon>Alveolata</taxon>
        <taxon>Ciliophora</taxon>
        <taxon>Postciliodesmatophora</taxon>
        <taxon>Heterotrichea</taxon>
        <taxon>Heterotrichida</taxon>
        <taxon>Stentoridae</taxon>
        <taxon>Stentor</taxon>
    </lineage>
</organism>
<dbReference type="Proteomes" id="UP000187209">
    <property type="component" value="Unassembled WGS sequence"/>
</dbReference>
<reference evidence="1 2" key="1">
    <citation type="submission" date="2016-11" db="EMBL/GenBank/DDBJ databases">
        <title>The macronuclear genome of Stentor coeruleus: a giant cell with tiny introns.</title>
        <authorList>
            <person name="Slabodnick M."/>
            <person name="Ruby J.G."/>
            <person name="Reiff S.B."/>
            <person name="Swart E.C."/>
            <person name="Gosai S."/>
            <person name="Prabakaran S."/>
            <person name="Witkowska E."/>
            <person name="Larue G.E."/>
            <person name="Fisher S."/>
            <person name="Freeman R.M."/>
            <person name="Gunawardena J."/>
            <person name="Chu W."/>
            <person name="Stover N.A."/>
            <person name="Gregory B.D."/>
            <person name="Nowacki M."/>
            <person name="Derisi J."/>
            <person name="Roy S.W."/>
            <person name="Marshall W.F."/>
            <person name="Sood P."/>
        </authorList>
    </citation>
    <scope>NUCLEOTIDE SEQUENCE [LARGE SCALE GENOMIC DNA]</scope>
    <source>
        <strain evidence="1">WM001</strain>
    </source>
</reference>